<dbReference type="EMBL" id="JAVRQU010000013">
    <property type="protein sequence ID" value="KAK5695898.1"/>
    <property type="molecule type" value="Genomic_DNA"/>
</dbReference>
<protein>
    <submittedName>
        <fullName evidence="1">Uncharacterized protein</fullName>
    </submittedName>
</protein>
<reference evidence="1" key="1">
    <citation type="submission" date="2023-08" db="EMBL/GenBank/DDBJ databases">
        <title>Black Yeasts Isolated from many extreme environments.</title>
        <authorList>
            <person name="Coleine C."/>
            <person name="Stajich J.E."/>
            <person name="Selbmann L."/>
        </authorList>
    </citation>
    <scope>NUCLEOTIDE SEQUENCE</scope>
    <source>
        <strain evidence="1">CCFEE 5810</strain>
    </source>
</reference>
<evidence type="ECO:0000313" key="2">
    <source>
        <dbReference type="Proteomes" id="UP001310594"/>
    </source>
</evidence>
<sequence>MARINDTLAVTATSSVGKAPPPTLLTIAPELRNSIYELVFAADVGPVKLLEASPPEKALLQVCKQTLNEAAGLYVAAFRSYWQGTTFTIHRTPEIFTSACHVNFNMQDVSHIRTLLSITYCNDIGKNFEVLQRGLSRLSISARANSVCTFRHLHNIAWLLMTVDGNAVDTSNGELIELKYQHGSSYYTPRSDEGQGFPAKRKLTFRQLQVASDRKLVLKGEEATTSGGRSEI</sequence>
<dbReference type="Proteomes" id="UP001310594">
    <property type="component" value="Unassembled WGS sequence"/>
</dbReference>
<name>A0AAN7ZSS0_9PEZI</name>
<accession>A0AAN7ZSS0</accession>
<gene>
    <name evidence="1" type="ORF">LTR97_008318</name>
</gene>
<organism evidence="1 2">
    <name type="scientific">Elasticomyces elasticus</name>
    <dbReference type="NCBI Taxonomy" id="574655"/>
    <lineage>
        <taxon>Eukaryota</taxon>
        <taxon>Fungi</taxon>
        <taxon>Dikarya</taxon>
        <taxon>Ascomycota</taxon>
        <taxon>Pezizomycotina</taxon>
        <taxon>Dothideomycetes</taxon>
        <taxon>Dothideomycetidae</taxon>
        <taxon>Mycosphaerellales</taxon>
        <taxon>Teratosphaeriaceae</taxon>
        <taxon>Elasticomyces</taxon>
    </lineage>
</organism>
<evidence type="ECO:0000313" key="1">
    <source>
        <dbReference type="EMBL" id="KAK5695898.1"/>
    </source>
</evidence>
<dbReference type="AlphaFoldDB" id="A0AAN7ZSS0"/>
<proteinExistence type="predicted"/>
<comment type="caution">
    <text evidence="1">The sequence shown here is derived from an EMBL/GenBank/DDBJ whole genome shotgun (WGS) entry which is preliminary data.</text>
</comment>